<dbReference type="HOGENOM" id="CLU_460160_0_0_1"/>
<dbReference type="OrthoDB" id="2798624at2759"/>
<feature type="compositionally biased region" description="Low complexity" evidence="2">
    <location>
        <begin position="94"/>
        <end position="105"/>
    </location>
</feature>
<feature type="compositionally biased region" description="Polar residues" evidence="2">
    <location>
        <begin position="584"/>
        <end position="593"/>
    </location>
</feature>
<gene>
    <name evidence="3" type="ORF">SCHCODRAFT_255951</name>
</gene>
<evidence type="ECO:0000256" key="2">
    <source>
        <dbReference type="SAM" id="MobiDB-lite"/>
    </source>
</evidence>
<protein>
    <submittedName>
        <fullName evidence="3">Uncharacterized protein</fullName>
    </submittedName>
</protein>
<evidence type="ECO:0000313" key="3">
    <source>
        <dbReference type="EMBL" id="EFJ00877.1"/>
    </source>
</evidence>
<feature type="region of interest" description="Disordered" evidence="2">
    <location>
        <begin position="63"/>
        <end position="105"/>
    </location>
</feature>
<dbReference type="Proteomes" id="UP000007431">
    <property type="component" value="Unassembled WGS sequence"/>
</dbReference>
<dbReference type="AlphaFoldDB" id="D8PVK7"/>
<dbReference type="KEGG" id="scm:SCHCO_02743279"/>
<keyword evidence="1" id="KW-0175">Coiled coil</keyword>
<dbReference type="eggNOG" id="ENOG502RBQX">
    <property type="taxonomic scope" value="Eukaryota"/>
</dbReference>
<dbReference type="STRING" id="578458.D8PVK7"/>
<feature type="compositionally biased region" description="Low complexity" evidence="2">
    <location>
        <begin position="496"/>
        <end position="508"/>
    </location>
</feature>
<dbReference type="EMBL" id="GL377303">
    <property type="protein sequence ID" value="EFJ00877.1"/>
    <property type="molecule type" value="Genomic_DNA"/>
</dbReference>
<dbReference type="InParanoid" id="D8PVK7"/>
<dbReference type="GeneID" id="9587505"/>
<name>D8PVK7_SCHCM</name>
<feature type="compositionally biased region" description="Polar residues" evidence="2">
    <location>
        <begin position="337"/>
        <end position="347"/>
    </location>
</feature>
<keyword evidence="4" id="KW-1185">Reference proteome</keyword>
<accession>D8PVK7</accession>
<reference evidence="3 4" key="1">
    <citation type="journal article" date="2010" name="Nat. Biotechnol.">
        <title>Genome sequence of the model mushroom Schizophyllum commune.</title>
        <authorList>
            <person name="Ohm R.A."/>
            <person name="de Jong J.F."/>
            <person name="Lugones L.G."/>
            <person name="Aerts A."/>
            <person name="Kothe E."/>
            <person name="Stajich J.E."/>
            <person name="de Vries R.P."/>
            <person name="Record E."/>
            <person name="Levasseur A."/>
            <person name="Baker S.E."/>
            <person name="Bartholomew K.A."/>
            <person name="Coutinho P.M."/>
            <person name="Erdmann S."/>
            <person name="Fowler T.J."/>
            <person name="Gathman A.C."/>
            <person name="Lombard V."/>
            <person name="Henrissat B."/>
            <person name="Knabe N."/>
            <person name="Kuees U."/>
            <person name="Lilly W.W."/>
            <person name="Lindquist E."/>
            <person name="Lucas S."/>
            <person name="Magnuson J.K."/>
            <person name="Piumi F."/>
            <person name="Raudaskoski M."/>
            <person name="Salamov A."/>
            <person name="Schmutz J."/>
            <person name="Schwarze F.W.M.R."/>
            <person name="vanKuyk P.A."/>
            <person name="Horton J.S."/>
            <person name="Grigoriev I.V."/>
            <person name="Woesten H.A.B."/>
        </authorList>
    </citation>
    <scope>NUCLEOTIDE SEQUENCE [LARGE SCALE GENOMIC DNA]</scope>
    <source>
        <strain evidence="4">H4-8 / FGSC 9210</strain>
    </source>
</reference>
<feature type="region of interest" description="Disordered" evidence="2">
    <location>
        <begin position="482"/>
        <end position="593"/>
    </location>
</feature>
<evidence type="ECO:0000313" key="4">
    <source>
        <dbReference type="Proteomes" id="UP000007431"/>
    </source>
</evidence>
<feature type="compositionally biased region" description="Low complexity" evidence="2">
    <location>
        <begin position="393"/>
        <end position="405"/>
    </location>
</feature>
<dbReference type="VEuPathDB" id="FungiDB:SCHCODRAFT_02743279"/>
<sequence length="593" mass="64520">MTISPQEEFKKASVTVRDKLEKCFRFWQFPWPISRHASTALTANSSTSGPVASLLEPTLSVPSADSGISKGPGGLVEPGNSTSLHKRMPRLENSAPSAHSSLAPPVTQDAYNDLRRRLTSLEAENKVLENNRQAFSNAIENLERAKLEQTAEQQQECAGIDLRIDFGRRQIEIFEKREAALRALCERMLRLTGYDPILLSAYDTVDNVNLDPEVVLATHIQIAIQNGLDMWHKILPPVTGARLTDDFRAVDRLKRQSLTEAEQDYKMMKLWREIAKESGDRSVTPSVSNVSSLGAMPLSASRQFAVNDLLDRYRDGSMPPRRFSDLDASAVVELHSQGMSSSESSDTIRPGEMVADHPPRDDDTHSASPDDLTTDSAGDPESGNSVPPDATISSSLSSLPSDSQLYRPESFLTTQSTRRDTVYEDDDPAATPKPLAFDPITALDWPISIDAIQGILSSEGSLPFLDIIDGATNAIVAAPSHDGDAAPTTYPIAMKSSSSRRSSASASSTRRRRTSVTFATDAASRPAPQMPPKRRTSRPRVSAPMLPPDYSAVPPPLPETKATATLSRPTSILRMPHTVEGSASFESNMASLG</sequence>
<feature type="region of interest" description="Disordered" evidence="2">
    <location>
        <begin position="334"/>
        <end position="436"/>
    </location>
</feature>
<proteinExistence type="predicted"/>
<evidence type="ECO:0000256" key="1">
    <source>
        <dbReference type="SAM" id="Coils"/>
    </source>
</evidence>
<feature type="compositionally biased region" description="Basic and acidic residues" evidence="2">
    <location>
        <begin position="354"/>
        <end position="365"/>
    </location>
</feature>
<organism evidence="4">
    <name type="scientific">Schizophyllum commune (strain H4-8 / FGSC 9210)</name>
    <name type="common">Split gill fungus</name>
    <dbReference type="NCBI Taxonomy" id="578458"/>
    <lineage>
        <taxon>Eukaryota</taxon>
        <taxon>Fungi</taxon>
        <taxon>Dikarya</taxon>
        <taxon>Basidiomycota</taxon>
        <taxon>Agaricomycotina</taxon>
        <taxon>Agaricomycetes</taxon>
        <taxon>Agaricomycetidae</taxon>
        <taxon>Agaricales</taxon>
        <taxon>Schizophyllaceae</taxon>
        <taxon>Schizophyllum</taxon>
    </lineage>
</organism>
<feature type="coiled-coil region" evidence="1">
    <location>
        <begin position="111"/>
        <end position="152"/>
    </location>
</feature>